<feature type="region of interest" description="Disordered" evidence="1">
    <location>
        <begin position="133"/>
        <end position="177"/>
    </location>
</feature>
<proteinExistence type="predicted"/>
<dbReference type="EMBL" id="OOIN01000036">
    <property type="protein sequence ID" value="SPO31043.1"/>
    <property type="molecule type" value="Genomic_DNA"/>
</dbReference>
<reference evidence="2 3" key="1">
    <citation type="submission" date="2018-03" db="EMBL/GenBank/DDBJ databases">
        <authorList>
            <person name="Guldener U."/>
        </authorList>
    </citation>
    <scope>NUCLEOTIDE SEQUENCE [LARGE SCALE GENOMIC DNA]</scope>
    <source>
        <strain evidence="2 3">NBRC100155</strain>
    </source>
</reference>
<sequence length="177" mass="19408">MTDSTTPLNPCFNLSTRLPIFQGVLEAHVAFSKGPISYDMVTIQTLHKLEDEQFEALKSAASALQIFTIVQQGHFRQGRFEEEGDPRNINDVFDAIVTFKVPRSQVDAMLKRARHLVGIQSYLILDDLKDEPADMKTSAPSAEATPPSEPIPTNELAPPYKPGPTTELAPISACGEA</sequence>
<accession>A0A5C3EK73</accession>
<organism evidence="2 3">
    <name type="scientific">Ustilago trichophora</name>
    <dbReference type="NCBI Taxonomy" id="86804"/>
    <lineage>
        <taxon>Eukaryota</taxon>
        <taxon>Fungi</taxon>
        <taxon>Dikarya</taxon>
        <taxon>Basidiomycota</taxon>
        <taxon>Ustilaginomycotina</taxon>
        <taxon>Ustilaginomycetes</taxon>
        <taxon>Ustilaginales</taxon>
        <taxon>Ustilaginaceae</taxon>
        <taxon>Ustilago</taxon>
    </lineage>
</organism>
<evidence type="ECO:0000256" key="1">
    <source>
        <dbReference type="SAM" id="MobiDB-lite"/>
    </source>
</evidence>
<keyword evidence="3" id="KW-1185">Reference proteome</keyword>
<evidence type="ECO:0000313" key="2">
    <source>
        <dbReference type="EMBL" id="SPO31043.1"/>
    </source>
</evidence>
<dbReference type="Proteomes" id="UP000324022">
    <property type="component" value="Unassembled WGS sequence"/>
</dbReference>
<dbReference type="AlphaFoldDB" id="A0A5C3EK73"/>
<evidence type="ECO:0000313" key="3">
    <source>
        <dbReference type="Proteomes" id="UP000324022"/>
    </source>
</evidence>
<feature type="compositionally biased region" description="Low complexity" evidence="1">
    <location>
        <begin position="137"/>
        <end position="146"/>
    </location>
</feature>
<gene>
    <name evidence="2" type="ORF">UTRI_05319_B</name>
</gene>
<protein>
    <submittedName>
        <fullName evidence="2">Uncharacterized protein</fullName>
    </submittedName>
</protein>
<name>A0A5C3EK73_9BASI</name>